<dbReference type="PROSITE" id="PS50110">
    <property type="entry name" value="RESPONSE_REGULATORY"/>
    <property type="match status" value="1"/>
</dbReference>
<organism evidence="4 5">
    <name type="scientific">Hydrogenophaga laconesensis</name>
    <dbReference type="NCBI Taxonomy" id="1805971"/>
    <lineage>
        <taxon>Bacteria</taxon>
        <taxon>Pseudomonadati</taxon>
        <taxon>Pseudomonadota</taxon>
        <taxon>Betaproteobacteria</taxon>
        <taxon>Burkholderiales</taxon>
        <taxon>Comamonadaceae</taxon>
        <taxon>Hydrogenophaga</taxon>
    </lineage>
</organism>
<dbReference type="Proteomes" id="UP001265550">
    <property type="component" value="Unassembled WGS sequence"/>
</dbReference>
<dbReference type="InterPro" id="IPR001789">
    <property type="entry name" value="Sig_transdc_resp-reg_receiver"/>
</dbReference>
<dbReference type="Gene3D" id="3.40.50.2300">
    <property type="match status" value="1"/>
</dbReference>
<protein>
    <submittedName>
        <fullName evidence="4">CheY-like chemotaxis protein</fullName>
    </submittedName>
</protein>
<dbReference type="SUPFAM" id="SSF52172">
    <property type="entry name" value="CheY-like"/>
    <property type="match status" value="1"/>
</dbReference>
<evidence type="ECO:0000256" key="1">
    <source>
        <dbReference type="PROSITE-ProRule" id="PRU00169"/>
    </source>
</evidence>
<keyword evidence="5" id="KW-1185">Reference proteome</keyword>
<comment type="caution">
    <text evidence="4">The sequence shown here is derived from an EMBL/GenBank/DDBJ whole genome shotgun (WGS) entry which is preliminary data.</text>
</comment>
<gene>
    <name evidence="4" type="ORF">J2X09_004559</name>
</gene>
<feature type="region of interest" description="Disordered" evidence="2">
    <location>
        <begin position="226"/>
        <end position="252"/>
    </location>
</feature>
<reference evidence="4 5" key="1">
    <citation type="submission" date="2023-07" db="EMBL/GenBank/DDBJ databases">
        <title>Sorghum-associated microbial communities from plants grown in Nebraska, USA.</title>
        <authorList>
            <person name="Schachtman D."/>
        </authorList>
    </citation>
    <scope>NUCLEOTIDE SEQUENCE [LARGE SCALE GENOMIC DNA]</scope>
    <source>
        <strain evidence="4 5">BE240</strain>
    </source>
</reference>
<feature type="domain" description="Response regulatory" evidence="3">
    <location>
        <begin position="262"/>
        <end position="379"/>
    </location>
</feature>
<proteinExistence type="predicted"/>
<evidence type="ECO:0000256" key="2">
    <source>
        <dbReference type="SAM" id="MobiDB-lite"/>
    </source>
</evidence>
<evidence type="ECO:0000259" key="3">
    <source>
        <dbReference type="PROSITE" id="PS50110"/>
    </source>
</evidence>
<dbReference type="EMBL" id="JAVDWE010000016">
    <property type="protein sequence ID" value="MDR7096802.1"/>
    <property type="molecule type" value="Genomic_DNA"/>
</dbReference>
<feature type="region of interest" description="Disordered" evidence="2">
    <location>
        <begin position="169"/>
        <end position="207"/>
    </location>
</feature>
<accession>A0ABU1VH83</accession>
<feature type="modified residue" description="4-aspartylphosphate" evidence="1">
    <location>
        <position position="311"/>
    </location>
</feature>
<dbReference type="RefSeq" id="WP_204734457.1">
    <property type="nucleotide sequence ID" value="NZ_JAVDWE010000016.1"/>
</dbReference>
<dbReference type="InterPro" id="IPR011006">
    <property type="entry name" value="CheY-like_superfamily"/>
</dbReference>
<evidence type="ECO:0000313" key="4">
    <source>
        <dbReference type="EMBL" id="MDR7096802.1"/>
    </source>
</evidence>
<evidence type="ECO:0000313" key="5">
    <source>
        <dbReference type="Proteomes" id="UP001265550"/>
    </source>
</evidence>
<keyword evidence="1" id="KW-0597">Phosphoprotein</keyword>
<name>A0ABU1VH83_9BURK</name>
<sequence>MIAAYTVALVGFSQAESSTFESFFRLASRRPPGYLVQDEVMDAQILIVNADNVQAVLLVRDAELPGKVILVGSSDGGTGWPLHRKPVKLVAMLAALDEMVGAARPAPARRRSGGHSRLPRQEAFQPSQFQGLDASMQLASGRSVPFQHPPQVPPGAGGDRGFAHTQPFTGVLPPTMAPAVRGARRRSPDTEFPPTRPLLNGVMSPVAPRVEPPARPGVMGMTDFGSLEDLPSPPAPAPRATRSPRSKLSVEKAPVPEVARGDMLLVAESLVEGRILLKRFRKYGLTVDWSREAAQSLSMLKAHPYRVVVIDRLQGVPDANQICRTAKQTKGPKGAPVVIMFAPTAGSMDRMKAGLAGSDAYLSRSVGEADLYKVLAQHRLVSLDGFAPTNVGF</sequence>